<evidence type="ECO:0000313" key="2">
    <source>
        <dbReference type="EMBL" id="SVA09225.1"/>
    </source>
</evidence>
<reference evidence="2" key="1">
    <citation type="submission" date="2018-05" db="EMBL/GenBank/DDBJ databases">
        <authorList>
            <person name="Lanie J.A."/>
            <person name="Ng W.-L."/>
            <person name="Kazmierczak K.M."/>
            <person name="Andrzejewski T.M."/>
            <person name="Davidsen T.M."/>
            <person name="Wayne K.J."/>
            <person name="Tettelin H."/>
            <person name="Glass J.I."/>
            <person name="Rusch D."/>
            <person name="Podicherti R."/>
            <person name="Tsui H.-C.T."/>
            <person name="Winkler M.E."/>
        </authorList>
    </citation>
    <scope>NUCLEOTIDE SEQUENCE</scope>
</reference>
<dbReference type="InterPro" id="IPR032710">
    <property type="entry name" value="NTF2-like_dom_sf"/>
</dbReference>
<dbReference type="EMBL" id="UINC01003785">
    <property type="protein sequence ID" value="SVA09225.1"/>
    <property type="molecule type" value="Genomic_DNA"/>
</dbReference>
<accession>A0A381SYY0</accession>
<sequence>VTTADTLIANLLYRYAELMDAGRLEECVDLFAHARVVLDADAEPPVVVDRDGLLALWTSLIRIHADGTPRTRHLVGTPILEVDEEAGTAACRSTYTVFQQVDGGPLQPVISGRYLDRFEMVGGSWRFSERTYRADLVGDLSNHLTSRLGL</sequence>
<dbReference type="SUPFAM" id="SSF54427">
    <property type="entry name" value="NTF2-like"/>
    <property type="match status" value="1"/>
</dbReference>
<organism evidence="2">
    <name type="scientific">marine metagenome</name>
    <dbReference type="NCBI Taxonomy" id="408172"/>
    <lineage>
        <taxon>unclassified sequences</taxon>
        <taxon>metagenomes</taxon>
        <taxon>ecological metagenomes</taxon>
    </lineage>
</organism>
<dbReference type="AlphaFoldDB" id="A0A381SYY0"/>
<feature type="domain" description="SnoaL-like" evidence="1">
    <location>
        <begin position="6"/>
        <end position="131"/>
    </location>
</feature>
<feature type="non-terminal residue" evidence="2">
    <location>
        <position position="1"/>
    </location>
</feature>
<protein>
    <recommendedName>
        <fullName evidence="1">SnoaL-like domain-containing protein</fullName>
    </recommendedName>
</protein>
<dbReference type="Gene3D" id="3.10.450.50">
    <property type="match status" value="1"/>
</dbReference>
<dbReference type="Pfam" id="PF13577">
    <property type="entry name" value="SnoaL_4"/>
    <property type="match status" value="1"/>
</dbReference>
<dbReference type="InterPro" id="IPR037401">
    <property type="entry name" value="SnoaL-like"/>
</dbReference>
<gene>
    <name evidence="2" type="ORF">METZ01_LOCUS62079</name>
</gene>
<name>A0A381SYY0_9ZZZZ</name>
<evidence type="ECO:0000259" key="1">
    <source>
        <dbReference type="Pfam" id="PF13577"/>
    </source>
</evidence>
<proteinExistence type="predicted"/>